<sequence length="599" mass="68709">MDASTLNISSLNISSPTISNPATLSPTASSTQTRRRDWRHRYTSGERKLAFEMYKVGREAFSLRQRYIVKKRQVETIFHRLNALRSQHAPINGLPVEVLLRIFNHAKDDLPNPNGFQYHIALVCKRWRQLILEDPVMWSSFTCRTNDDLLRAHPLIKESAKNAKLSLELEGCWCHMSAPIYPGWIAGFLAAHLGKIRRFDIQACNLVLYHLATVSLLDGSPIQDISFRIANCGAMCDSSIGRPIIRRWEALRCMYIDLEKPRVVRVVAPNLEQLTINARRSSVADIFETIRDCNSVSDLTLTMSDDVFFSYWVEDSEQKTLPLPNLTRLRLQDVPLTVWEKTRLFVMPKLESLTVVADERNAYQANPPFHIVFLFLLHCHKTLKEVFIDIDNLDLKGLIMRMQRLDDKLILPNLEVFGIRSQSPDGAHARLEWLGVQEDYAFDAELCNELVKLARVRTSNSPLVARLRAVSLVPPPTAEENARFTELGVEVDHIAPAQRRLLSPLMYESYSLSLSLLVHYVTKLHIHVAQVHQCRAGTVRSFDHHVQRPANRHSYYEAVVIIESHTSPIPGRTTPGPRCRRWSFEVVMSPCLRHRHCRR</sequence>
<keyword evidence="3" id="KW-1185">Reference proteome</keyword>
<dbReference type="InParanoid" id="A0A165DY98"/>
<dbReference type="SUPFAM" id="SSF81383">
    <property type="entry name" value="F-box domain"/>
    <property type="match status" value="1"/>
</dbReference>
<evidence type="ECO:0000313" key="2">
    <source>
        <dbReference type="EMBL" id="KZT53790.1"/>
    </source>
</evidence>
<evidence type="ECO:0000259" key="1">
    <source>
        <dbReference type="Pfam" id="PF12937"/>
    </source>
</evidence>
<dbReference type="STRING" id="1353952.A0A165DY98"/>
<proteinExistence type="predicted"/>
<dbReference type="InterPro" id="IPR036047">
    <property type="entry name" value="F-box-like_dom_sf"/>
</dbReference>
<gene>
    <name evidence="2" type="ORF">CALCODRAFT_500741</name>
</gene>
<dbReference type="OrthoDB" id="3266451at2759"/>
<accession>A0A165DY98</accession>
<dbReference type="Proteomes" id="UP000076842">
    <property type="component" value="Unassembled WGS sequence"/>
</dbReference>
<dbReference type="Gene3D" id="1.20.1280.50">
    <property type="match status" value="1"/>
</dbReference>
<organism evidence="2 3">
    <name type="scientific">Calocera cornea HHB12733</name>
    <dbReference type="NCBI Taxonomy" id="1353952"/>
    <lineage>
        <taxon>Eukaryota</taxon>
        <taxon>Fungi</taxon>
        <taxon>Dikarya</taxon>
        <taxon>Basidiomycota</taxon>
        <taxon>Agaricomycotina</taxon>
        <taxon>Dacrymycetes</taxon>
        <taxon>Dacrymycetales</taxon>
        <taxon>Dacrymycetaceae</taxon>
        <taxon>Calocera</taxon>
    </lineage>
</organism>
<protein>
    <recommendedName>
        <fullName evidence="1">F-box domain-containing protein</fullName>
    </recommendedName>
</protein>
<dbReference type="InterPro" id="IPR001810">
    <property type="entry name" value="F-box_dom"/>
</dbReference>
<evidence type="ECO:0000313" key="3">
    <source>
        <dbReference type="Proteomes" id="UP000076842"/>
    </source>
</evidence>
<reference evidence="2 3" key="1">
    <citation type="journal article" date="2016" name="Mol. Biol. Evol.">
        <title>Comparative Genomics of Early-Diverging Mushroom-Forming Fungi Provides Insights into the Origins of Lignocellulose Decay Capabilities.</title>
        <authorList>
            <person name="Nagy L.G."/>
            <person name="Riley R."/>
            <person name="Tritt A."/>
            <person name="Adam C."/>
            <person name="Daum C."/>
            <person name="Floudas D."/>
            <person name="Sun H."/>
            <person name="Yadav J.S."/>
            <person name="Pangilinan J."/>
            <person name="Larsson K.H."/>
            <person name="Matsuura K."/>
            <person name="Barry K."/>
            <person name="Labutti K."/>
            <person name="Kuo R."/>
            <person name="Ohm R.A."/>
            <person name="Bhattacharya S.S."/>
            <person name="Shirouzu T."/>
            <person name="Yoshinaga Y."/>
            <person name="Martin F.M."/>
            <person name="Grigoriev I.V."/>
            <person name="Hibbett D.S."/>
        </authorList>
    </citation>
    <scope>NUCLEOTIDE SEQUENCE [LARGE SCALE GENOMIC DNA]</scope>
    <source>
        <strain evidence="2 3">HHB12733</strain>
    </source>
</reference>
<feature type="domain" description="F-box" evidence="1">
    <location>
        <begin position="91"/>
        <end position="143"/>
    </location>
</feature>
<dbReference type="Pfam" id="PF12937">
    <property type="entry name" value="F-box-like"/>
    <property type="match status" value="1"/>
</dbReference>
<dbReference type="AlphaFoldDB" id="A0A165DY98"/>
<dbReference type="EMBL" id="KV424029">
    <property type="protein sequence ID" value="KZT53790.1"/>
    <property type="molecule type" value="Genomic_DNA"/>
</dbReference>
<name>A0A165DY98_9BASI</name>